<proteinExistence type="predicted"/>
<sequence length="68" mass="6750">MTEPSATDRRRRPAWAGRNYSLLTAAAVVAGLGNSGALIAAAFAVLQAGGDGTDAGLVAAARTVPLVL</sequence>
<gene>
    <name evidence="2" type="ORF">ADK38_42105</name>
</gene>
<evidence type="ECO:0000313" key="2">
    <source>
        <dbReference type="EMBL" id="KOG63962.1"/>
    </source>
</evidence>
<comment type="caution">
    <text evidence="2">The sequence shown here is derived from an EMBL/GenBank/DDBJ whole genome shotgun (WGS) entry which is preliminary data.</text>
</comment>
<evidence type="ECO:0000313" key="3">
    <source>
        <dbReference type="Proteomes" id="UP000037020"/>
    </source>
</evidence>
<feature type="transmembrane region" description="Helical" evidence="1">
    <location>
        <begin position="20"/>
        <end position="46"/>
    </location>
</feature>
<organism evidence="2 3">
    <name type="scientific">Streptomyces varsoviensis</name>
    <dbReference type="NCBI Taxonomy" id="67373"/>
    <lineage>
        <taxon>Bacteria</taxon>
        <taxon>Bacillati</taxon>
        <taxon>Actinomycetota</taxon>
        <taxon>Actinomycetes</taxon>
        <taxon>Kitasatosporales</taxon>
        <taxon>Streptomycetaceae</taxon>
        <taxon>Streptomyces</taxon>
    </lineage>
</organism>
<feature type="non-terminal residue" evidence="2">
    <location>
        <position position="68"/>
    </location>
</feature>
<keyword evidence="1" id="KW-1133">Transmembrane helix</keyword>
<name>A0ABR5ITI7_9ACTN</name>
<protein>
    <recommendedName>
        <fullName evidence="4">ABC transporter ATP-binding protein</fullName>
    </recommendedName>
</protein>
<accession>A0ABR5ITI7</accession>
<evidence type="ECO:0000256" key="1">
    <source>
        <dbReference type="SAM" id="Phobius"/>
    </source>
</evidence>
<evidence type="ECO:0008006" key="4">
    <source>
        <dbReference type="Google" id="ProtNLM"/>
    </source>
</evidence>
<keyword evidence="1" id="KW-0812">Transmembrane</keyword>
<dbReference type="EMBL" id="LGUT01004076">
    <property type="protein sequence ID" value="KOG63962.1"/>
    <property type="molecule type" value="Genomic_DNA"/>
</dbReference>
<keyword evidence="3" id="KW-1185">Reference proteome</keyword>
<reference evidence="2 3" key="1">
    <citation type="submission" date="2015-07" db="EMBL/GenBank/DDBJ databases">
        <authorList>
            <person name="Ju K.-S."/>
            <person name="Doroghazi J.R."/>
            <person name="Metcalf W.W."/>
        </authorList>
    </citation>
    <scope>NUCLEOTIDE SEQUENCE [LARGE SCALE GENOMIC DNA]</scope>
    <source>
        <strain evidence="2 3">NRRL B-3589</strain>
    </source>
</reference>
<keyword evidence="1" id="KW-0472">Membrane</keyword>
<dbReference type="Proteomes" id="UP000037020">
    <property type="component" value="Unassembled WGS sequence"/>
</dbReference>